<keyword evidence="4" id="KW-1015">Disulfide bond</keyword>
<dbReference type="SUPFAM" id="SSF57196">
    <property type="entry name" value="EGF/Laminin"/>
    <property type="match status" value="2"/>
</dbReference>
<dbReference type="SMART" id="SM00179">
    <property type="entry name" value="EGF_CA"/>
    <property type="match status" value="2"/>
</dbReference>
<evidence type="ECO:0000256" key="1">
    <source>
        <dbReference type="ARBA" id="ARBA00022536"/>
    </source>
</evidence>
<protein>
    <submittedName>
        <fullName evidence="5">Uncharacterized protein</fullName>
    </submittedName>
</protein>
<dbReference type="InterPro" id="IPR001881">
    <property type="entry name" value="EGF-like_Ca-bd_dom"/>
</dbReference>
<keyword evidence="2" id="KW-0732">Signal</keyword>
<gene>
    <name evidence="5" type="ORF">OFUS_LOCUS25395</name>
</gene>
<accession>A0A8J1TLJ5</accession>
<dbReference type="CDD" id="cd00053">
    <property type="entry name" value="EGF"/>
    <property type="match status" value="1"/>
</dbReference>
<dbReference type="EMBL" id="CAIIXF020000012">
    <property type="protein sequence ID" value="CAH1801622.1"/>
    <property type="molecule type" value="Genomic_DNA"/>
</dbReference>
<evidence type="ECO:0000256" key="3">
    <source>
        <dbReference type="ARBA" id="ARBA00022737"/>
    </source>
</evidence>
<name>A0A8J1TLJ5_OWEFU</name>
<dbReference type="PANTHER" id="PTHR24039">
    <property type="entry name" value="FIBRILLIN-RELATED"/>
    <property type="match status" value="1"/>
</dbReference>
<comment type="caution">
    <text evidence="5">The sequence shown here is derived from an EMBL/GenBank/DDBJ whole genome shotgun (WGS) entry which is preliminary data.</text>
</comment>
<evidence type="ECO:0000256" key="2">
    <source>
        <dbReference type="ARBA" id="ARBA00022729"/>
    </source>
</evidence>
<sequence length="375" mass="42022">MKQVTLNPFYGSSLVVILSLVIIGLCSTDANECDTENGGCEQICSINNGTNECSCNDGFTLRDDEYNCTVQRLYLEGDDTFAHPNTFNIFGVYELQQETFSDRVVYKKINVANYLYYWPSDNQWYISETLGSATIRAYFNENPDYPESIQTPLYVIGSDDEWTASYYTLTSCTEGIMCACDAGYEYNGSNCTNIDECSIGTDSCKTAPACSDTDGAYTCSYDNECGCEHTCSNNSESYECSCNNGFTLQDDNHTCAVQWLYLEGDDTYAHPNSFNIFGVYVLQQETFADSPVYKHIDVANYLYYWPGFNSWYISQTVGAAAITGYFYEGPKYPESIQTPLYVAGNDNAWTLSHYTLTSCTEGSVCFCYAGYEWDG</sequence>
<dbReference type="SMART" id="SM00181">
    <property type="entry name" value="EGF"/>
    <property type="match status" value="2"/>
</dbReference>
<dbReference type="PANTHER" id="PTHR24039:SF58">
    <property type="entry name" value="EGF-LIKE DOMAIN-CONTAINING PROTEIN"/>
    <property type="match status" value="1"/>
</dbReference>
<dbReference type="GO" id="GO:0005509">
    <property type="term" value="F:calcium ion binding"/>
    <property type="evidence" value="ECO:0007669"/>
    <property type="project" value="InterPro"/>
</dbReference>
<keyword evidence="1" id="KW-0245">EGF-like domain</keyword>
<dbReference type="InterPro" id="IPR000742">
    <property type="entry name" value="EGF"/>
</dbReference>
<dbReference type="OrthoDB" id="9946071at2759"/>
<keyword evidence="3" id="KW-0677">Repeat</keyword>
<dbReference type="Gene3D" id="2.10.25.10">
    <property type="entry name" value="Laminin"/>
    <property type="match status" value="3"/>
</dbReference>
<evidence type="ECO:0000313" key="5">
    <source>
        <dbReference type="EMBL" id="CAH1801622.1"/>
    </source>
</evidence>
<evidence type="ECO:0000313" key="6">
    <source>
        <dbReference type="Proteomes" id="UP000749559"/>
    </source>
</evidence>
<proteinExistence type="predicted"/>
<dbReference type="InterPro" id="IPR018097">
    <property type="entry name" value="EGF_Ca-bd_CS"/>
</dbReference>
<dbReference type="Pfam" id="PF14670">
    <property type="entry name" value="FXa_inhibition"/>
    <property type="match status" value="1"/>
</dbReference>
<keyword evidence="6" id="KW-1185">Reference proteome</keyword>
<dbReference type="Proteomes" id="UP000749559">
    <property type="component" value="Unassembled WGS sequence"/>
</dbReference>
<evidence type="ECO:0000256" key="4">
    <source>
        <dbReference type="ARBA" id="ARBA00023157"/>
    </source>
</evidence>
<reference evidence="5" key="1">
    <citation type="submission" date="2022-03" db="EMBL/GenBank/DDBJ databases">
        <authorList>
            <person name="Martin C."/>
        </authorList>
    </citation>
    <scope>NUCLEOTIDE SEQUENCE</scope>
</reference>
<organism evidence="5 6">
    <name type="scientific">Owenia fusiformis</name>
    <name type="common">Polychaete worm</name>
    <dbReference type="NCBI Taxonomy" id="6347"/>
    <lineage>
        <taxon>Eukaryota</taxon>
        <taxon>Metazoa</taxon>
        <taxon>Spiralia</taxon>
        <taxon>Lophotrochozoa</taxon>
        <taxon>Annelida</taxon>
        <taxon>Polychaeta</taxon>
        <taxon>Sedentaria</taxon>
        <taxon>Canalipalpata</taxon>
        <taxon>Sabellida</taxon>
        <taxon>Oweniida</taxon>
        <taxon>Oweniidae</taxon>
        <taxon>Owenia</taxon>
    </lineage>
</organism>
<dbReference type="PROSITE" id="PS01187">
    <property type="entry name" value="EGF_CA"/>
    <property type="match status" value="1"/>
</dbReference>
<dbReference type="AlphaFoldDB" id="A0A8J1TLJ5"/>
<feature type="non-terminal residue" evidence="5">
    <location>
        <position position="1"/>
    </location>
</feature>